<evidence type="ECO:0000256" key="1">
    <source>
        <dbReference type="SAM" id="MobiDB-lite"/>
    </source>
</evidence>
<protein>
    <submittedName>
        <fullName evidence="2">Uncharacterized protein</fullName>
    </submittedName>
</protein>
<evidence type="ECO:0000313" key="3">
    <source>
        <dbReference type="Proteomes" id="UP000663853"/>
    </source>
</evidence>
<proteinExistence type="predicted"/>
<feature type="non-terminal residue" evidence="2">
    <location>
        <position position="1"/>
    </location>
</feature>
<sequence>RKQALQGLPRLERLRIRRDCKDWALESGLDSGPDAEPEERVQGSVEDYDRGAGGRRYDFENDLACCDPSGLMVQANKASLASPLLSRPGWGDRRATKHILVLDSFPLNHPAQVLSMFVTVSNVFETAFGWTAVNSANLAPAIATTDTGPAFGSSSPASLSAAVTHSTACSTSSSTAESTLTKEAFGVVGTVDPAVATIT</sequence>
<dbReference type="Proteomes" id="UP000663853">
    <property type="component" value="Unassembled WGS sequence"/>
</dbReference>
<gene>
    <name evidence="2" type="ORF">RDB_LOCUS80880</name>
</gene>
<organism evidence="2 3">
    <name type="scientific">Rhizoctonia solani</name>
    <dbReference type="NCBI Taxonomy" id="456999"/>
    <lineage>
        <taxon>Eukaryota</taxon>
        <taxon>Fungi</taxon>
        <taxon>Dikarya</taxon>
        <taxon>Basidiomycota</taxon>
        <taxon>Agaricomycotina</taxon>
        <taxon>Agaricomycetes</taxon>
        <taxon>Cantharellales</taxon>
        <taxon>Ceratobasidiaceae</taxon>
        <taxon>Rhizoctonia</taxon>
    </lineage>
</organism>
<comment type="caution">
    <text evidence="2">The sequence shown here is derived from an EMBL/GenBank/DDBJ whole genome shotgun (WGS) entry which is preliminary data.</text>
</comment>
<dbReference type="EMBL" id="CAJMXA010002104">
    <property type="protein sequence ID" value="CAE6475706.1"/>
    <property type="molecule type" value="Genomic_DNA"/>
</dbReference>
<reference evidence="2" key="1">
    <citation type="submission" date="2021-01" db="EMBL/GenBank/DDBJ databases">
        <authorList>
            <person name="Kaushik A."/>
        </authorList>
    </citation>
    <scope>NUCLEOTIDE SEQUENCE</scope>
    <source>
        <strain evidence="2">AG6-10EEA</strain>
    </source>
</reference>
<name>A0A8H3GVW0_9AGAM</name>
<accession>A0A8H3GVW0</accession>
<feature type="region of interest" description="Disordered" evidence="1">
    <location>
        <begin position="26"/>
        <end position="45"/>
    </location>
</feature>
<evidence type="ECO:0000313" key="2">
    <source>
        <dbReference type="EMBL" id="CAE6475706.1"/>
    </source>
</evidence>
<dbReference type="AlphaFoldDB" id="A0A8H3GVW0"/>